<sequence length="32" mass="3413">MFSTSLNFDLAVYECFAPLTSGGSIDVVTDVL</sequence>
<dbReference type="HOGENOM" id="CLU_221000_0_0_6"/>
<dbReference type="Proteomes" id="UP000004471">
    <property type="component" value="Unassembled WGS sequence"/>
</dbReference>
<dbReference type="AlphaFoldDB" id="F3G0T2"/>
<organism evidence="1 2">
    <name type="scientific">Pseudomonas syringae pv. japonica str. M301072</name>
    <dbReference type="NCBI Taxonomy" id="629262"/>
    <lineage>
        <taxon>Bacteria</taxon>
        <taxon>Pseudomonadati</taxon>
        <taxon>Pseudomonadota</taxon>
        <taxon>Gammaproteobacteria</taxon>
        <taxon>Pseudomonadales</taxon>
        <taxon>Pseudomonadaceae</taxon>
        <taxon>Pseudomonas</taxon>
        <taxon>Pseudomonas syringae</taxon>
    </lineage>
</organism>
<dbReference type="EMBL" id="AEAH01004402">
    <property type="protein sequence ID" value="EGH36074.1"/>
    <property type="molecule type" value="Genomic_DNA"/>
</dbReference>
<reference evidence="1 2" key="1">
    <citation type="journal article" date="2011" name="PLoS Pathog.">
        <title>Dynamic evolution of pathogenicity revealed by sequencing and comparative genomics of 19 Pseudomonas syringae isolates.</title>
        <authorList>
            <person name="Baltrus D.A."/>
            <person name="Nishimura M.T."/>
            <person name="Romanchuk A."/>
            <person name="Chang J.H."/>
            <person name="Mukhtar M.S."/>
            <person name="Cherkis K."/>
            <person name="Roach J."/>
            <person name="Grant S.R."/>
            <person name="Jones C.D."/>
            <person name="Dangl J.L."/>
        </authorList>
    </citation>
    <scope>NUCLEOTIDE SEQUENCE [LARGE SCALE GENOMIC DNA]</scope>
    <source>
        <strain evidence="2">M301072PT</strain>
    </source>
</reference>
<evidence type="ECO:0000313" key="1">
    <source>
        <dbReference type="EMBL" id="EGH36074.1"/>
    </source>
</evidence>
<evidence type="ECO:0000313" key="2">
    <source>
        <dbReference type="Proteomes" id="UP000004471"/>
    </source>
</evidence>
<name>F3G0T2_PSESX</name>
<accession>F3G0T2</accession>
<protein>
    <submittedName>
        <fullName evidence="1">Amino acid adenylation</fullName>
    </submittedName>
</protein>
<comment type="caution">
    <text evidence="1">The sequence shown here is derived from an EMBL/GenBank/DDBJ whole genome shotgun (WGS) entry which is preliminary data.</text>
</comment>
<gene>
    <name evidence="1" type="ORF">PSYJA_46256</name>
</gene>
<proteinExistence type="predicted"/>